<accession>A0A0F8YNA0</accession>
<comment type="caution">
    <text evidence="1">The sequence shown here is derived from an EMBL/GenBank/DDBJ whole genome shotgun (WGS) entry which is preliminary data.</text>
</comment>
<gene>
    <name evidence="1" type="ORF">LCGC14_3072490</name>
</gene>
<name>A0A0F8YNA0_9ZZZZ</name>
<organism evidence="1">
    <name type="scientific">marine sediment metagenome</name>
    <dbReference type="NCBI Taxonomy" id="412755"/>
    <lineage>
        <taxon>unclassified sequences</taxon>
        <taxon>metagenomes</taxon>
        <taxon>ecological metagenomes</taxon>
    </lineage>
</organism>
<proteinExistence type="predicted"/>
<evidence type="ECO:0000313" key="1">
    <source>
        <dbReference type="EMBL" id="KKK55644.1"/>
    </source>
</evidence>
<dbReference type="EMBL" id="LAZR01065390">
    <property type="protein sequence ID" value="KKK55644.1"/>
    <property type="molecule type" value="Genomic_DNA"/>
</dbReference>
<dbReference type="AlphaFoldDB" id="A0A0F8YNA0"/>
<protein>
    <submittedName>
        <fullName evidence="1">Uncharacterized protein</fullName>
    </submittedName>
</protein>
<reference evidence="1" key="1">
    <citation type="journal article" date="2015" name="Nature">
        <title>Complex archaea that bridge the gap between prokaryotes and eukaryotes.</title>
        <authorList>
            <person name="Spang A."/>
            <person name="Saw J.H."/>
            <person name="Jorgensen S.L."/>
            <person name="Zaremba-Niedzwiedzka K."/>
            <person name="Martijn J."/>
            <person name="Lind A.E."/>
            <person name="van Eijk R."/>
            <person name="Schleper C."/>
            <person name="Guy L."/>
            <person name="Ettema T.J."/>
        </authorList>
    </citation>
    <scope>NUCLEOTIDE SEQUENCE</scope>
</reference>
<feature type="non-terminal residue" evidence="1">
    <location>
        <position position="1"/>
    </location>
</feature>
<sequence length="70" mass="8152">GDDPLLDRWRWLRLRRQKKRKIGVPFATWLPDDALPPPVTAQVRLMGELSKINVLLCSSNLEKEDEDQAR</sequence>